<comment type="caution">
    <text evidence="1">The sequence shown here is derived from an EMBL/GenBank/DDBJ whole genome shotgun (WGS) entry which is preliminary data.</text>
</comment>
<gene>
    <name evidence="1" type="ORF">S12H4_41891</name>
</gene>
<protein>
    <submittedName>
        <fullName evidence="1">Uncharacterized protein</fullName>
    </submittedName>
</protein>
<evidence type="ECO:0000313" key="1">
    <source>
        <dbReference type="EMBL" id="GAJ10089.1"/>
    </source>
</evidence>
<dbReference type="AlphaFoldDB" id="X1TXX0"/>
<reference evidence="1" key="1">
    <citation type="journal article" date="2014" name="Front. Microbiol.">
        <title>High frequency of phylogenetically diverse reductive dehalogenase-homologous genes in deep subseafloor sedimentary metagenomes.</title>
        <authorList>
            <person name="Kawai M."/>
            <person name="Futagami T."/>
            <person name="Toyoda A."/>
            <person name="Takaki Y."/>
            <person name="Nishi S."/>
            <person name="Hori S."/>
            <person name="Arai W."/>
            <person name="Tsubouchi T."/>
            <person name="Morono Y."/>
            <person name="Uchiyama I."/>
            <person name="Ito T."/>
            <person name="Fujiyama A."/>
            <person name="Inagaki F."/>
            <person name="Takami H."/>
        </authorList>
    </citation>
    <scope>NUCLEOTIDE SEQUENCE</scope>
    <source>
        <strain evidence="1">Expedition CK06-06</strain>
    </source>
</reference>
<dbReference type="Gene3D" id="1.10.10.60">
    <property type="entry name" value="Homeodomain-like"/>
    <property type="match status" value="1"/>
</dbReference>
<sequence length="191" mass="21226">MKNRDIEEMRRLRRSGLTFDQISDKTQYSHNTVNKYCKGIKRGNGQAGKALIEVTSNPLLAIQDLNEMMQGAMATGVSIGSGIEAVHRSFADESLSKEERMGLAMKGGAYLTGIISGTIMTLQDLAKVNASETAKIIDEEKKEEVKGETKEESEEKNKSIPYAEVESADMFLRNFLSEFDVKDSFCHVMCI</sequence>
<accession>X1TXX0</accession>
<name>X1TXX0_9ZZZZ</name>
<proteinExistence type="predicted"/>
<organism evidence="1">
    <name type="scientific">marine sediment metagenome</name>
    <dbReference type="NCBI Taxonomy" id="412755"/>
    <lineage>
        <taxon>unclassified sequences</taxon>
        <taxon>metagenomes</taxon>
        <taxon>ecological metagenomes</taxon>
    </lineage>
</organism>
<dbReference type="EMBL" id="BARW01025574">
    <property type="protein sequence ID" value="GAJ10089.1"/>
    <property type="molecule type" value="Genomic_DNA"/>
</dbReference>